<organism evidence="2 3">
    <name type="scientific">Blastopirellula retiformator</name>
    <dbReference type="NCBI Taxonomy" id="2527970"/>
    <lineage>
        <taxon>Bacteria</taxon>
        <taxon>Pseudomonadati</taxon>
        <taxon>Planctomycetota</taxon>
        <taxon>Planctomycetia</taxon>
        <taxon>Pirellulales</taxon>
        <taxon>Pirellulaceae</taxon>
        <taxon>Blastopirellula</taxon>
    </lineage>
</organism>
<evidence type="ECO:0000313" key="2">
    <source>
        <dbReference type="EMBL" id="TWT38514.1"/>
    </source>
</evidence>
<dbReference type="OrthoDB" id="289094at2"/>
<sequence length="130" mass="13543" precursor="true">MNVILFRSAACSALLAALVAVGCGPSTSTIHIHGAVTYDGQPVPTGTIYFEPDTKAGNSGPGSLAIIRQGKYDTREALGVVGGPHVVRIEGYDGVAHGDNLDGKPLFAAYQTTEELPTKSSEVDFDVPKK</sequence>
<evidence type="ECO:0008006" key="4">
    <source>
        <dbReference type="Google" id="ProtNLM"/>
    </source>
</evidence>
<dbReference type="PROSITE" id="PS51257">
    <property type="entry name" value="PROKAR_LIPOPROTEIN"/>
    <property type="match status" value="1"/>
</dbReference>
<dbReference type="RefSeq" id="WP_146428758.1">
    <property type="nucleotide sequence ID" value="NZ_SJPF01000001.1"/>
</dbReference>
<proteinExistence type="predicted"/>
<evidence type="ECO:0000313" key="3">
    <source>
        <dbReference type="Proteomes" id="UP000318878"/>
    </source>
</evidence>
<reference evidence="2 3" key="1">
    <citation type="submission" date="2019-02" db="EMBL/GenBank/DDBJ databases">
        <title>Deep-cultivation of Planctomycetes and their phenomic and genomic characterization uncovers novel biology.</title>
        <authorList>
            <person name="Wiegand S."/>
            <person name="Jogler M."/>
            <person name="Boedeker C."/>
            <person name="Pinto D."/>
            <person name="Vollmers J."/>
            <person name="Rivas-Marin E."/>
            <person name="Kohn T."/>
            <person name="Peeters S.H."/>
            <person name="Heuer A."/>
            <person name="Rast P."/>
            <person name="Oberbeckmann S."/>
            <person name="Bunk B."/>
            <person name="Jeske O."/>
            <person name="Meyerdierks A."/>
            <person name="Storesund J.E."/>
            <person name="Kallscheuer N."/>
            <person name="Luecker S."/>
            <person name="Lage O.M."/>
            <person name="Pohl T."/>
            <person name="Merkel B.J."/>
            <person name="Hornburger P."/>
            <person name="Mueller R.-W."/>
            <person name="Bruemmer F."/>
            <person name="Labrenz M."/>
            <person name="Spormann A.M."/>
            <person name="Op Den Camp H."/>
            <person name="Overmann J."/>
            <person name="Amann R."/>
            <person name="Jetten M.S.M."/>
            <person name="Mascher T."/>
            <person name="Medema M.H."/>
            <person name="Devos D.P."/>
            <person name="Kaster A.-K."/>
            <person name="Ovreas L."/>
            <person name="Rohde M."/>
            <person name="Galperin M.Y."/>
            <person name="Jogler C."/>
        </authorList>
    </citation>
    <scope>NUCLEOTIDE SEQUENCE [LARGE SCALE GENOMIC DNA]</scope>
    <source>
        <strain evidence="2 3">Enr8</strain>
    </source>
</reference>
<accession>A0A5C5VIN0</accession>
<evidence type="ECO:0000256" key="1">
    <source>
        <dbReference type="SAM" id="SignalP"/>
    </source>
</evidence>
<dbReference type="AlphaFoldDB" id="A0A5C5VIN0"/>
<feature type="chain" id="PRO_5022922419" description="Carboxypeptidase regulatory-like domain-containing protein" evidence="1">
    <location>
        <begin position="23"/>
        <end position="130"/>
    </location>
</feature>
<keyword evidence="3" id="KW-1185">Reference proteome</keyword>
<dbReference type="Proteomes" id="UP000318878">
    <property type="component" value="Unassembled WGS sequence"/>
</dbReference>
<protein>
    <recommendedName>
        <fullName evidence="4">Carboxypeptidase regulatory-like domain-containing protein</fullName>
    </recommendedName>
</protein>
<gene>
    <name evidence="2" type="ORF">Enr8_02070</name>
</gene>
<name>A0A5C5VIN0_9BACT</name>
<keyword evidence="1" id="KW-0732">Signal</keyword>
<comment type="caution">
    <text evidence="2">The sequence shown here is derived from an EMBL/GenBank/DDBJ whole genome shotgun (WGS) entry which is preliminary data.</text>
</comment>
<feature type="signal peptide" evidence="1">
    <location>
        <begin position="1"/>
        <end position="22"/>
    </location>
</feature>
<dbReference type="EMBL" id="SJPF01000001">
    <property type="protein sequence ID" value="TWT38514.1"/>
    <property type="molecule type" value="Genomic_DNA"/>
</dbReference>